<sequence>MCLRLPTSSKLEGSMLCFGPHVSIETKTASFNLTPCNATPLRQRTTGSLPESRLESTVLSLLRTWSSAENNISAGTPVSLLRYKKFAKENNMGCL</sequence>
<gene>
    <name evidence="1" type="ORF">TNIN_454741</name>
</gene>
<proteinExistence type="predicted"/>
<evidence type="ECO:0000313" key="2">
    <source>
        <dbReference type="Proteomes" id="UP000886998"/>
    </source>
</evidence>
<accession>A0A8X6J354</accession>
<comment type="caution">
    <text evidence="1">The sequence shown here is derived from an EMBL/GenBank/DDBJ whole genome shotgun (WGS) entry which is preliminary data.</text>
</comment>
<dbReference type="AlphaFoldDB" id="A0A8X6J354"/>
<keyword evidence="2" id="KW-1185">Reference proteome</keyword>
<evidence type="ECO:0000313" key="1">
    <source>
        <dbReference type="EMBL" id="GFS30170.1"/>
    </source>
</evidence>
<organism evidence="1 2">
    <name type="scientific">Trichonephila inaurata madagascariensis</name>
    <dbReference type="NCBI Taxonomy" id="2747483"/>
    <lineage>
        <taxon>Eukaryota</taxon>
        <taxon>Metazoa</taxon>
        <taxon>Ecdysozoa</taxon>
        <taxon>Arthropoda</taxon>
        <taxon>Chelicerata</taxon>
        <taxon>Arachnida</taxon>
        <taxon>Araneae</taxon>
        <taxon>Araneomorphae</taxon>
        <taxon>Entelegynae</taxon>
        <taxon>Araneoidea</taxon>
        <taxon>Nephilidae</taxon>
        <taxon>Trichonephila</taxon>
        <taxon>Trichonephila inaurata</taxon>
    </lineage>
</organism>
<name>A0A8X6J354_9ARAC</name>
<dbReference type="EMBL" id="BMAV01024102">
    <property type="protein sequence ID" value="GFS30170.1"/>
    <property type="molecule type" value="Genomic_DNA"/>
</dbReference>
<reference evidence="1" key="1">
    <citation type="submission" date="2020-08" db="EMBL/GenBank/DDBJ databases">
        <title>Multicomponent nature underlies the extraordinary mechanical properties of spider dragline silk.</title>
        <authorList>
            <person name="Kono N."/>
            <person name="Nakamura H."/>
            <person name="Mori M."/>
            <person name="Yoshida Y."/>
            <person name="Ohtoshi R."/>
            <person name="Malay A.D."/>
            <person name="Moran D.A.P."/>
            <person name="Tomita M."/>
            <person name="Numata K."/>
            <person name="Arakawa K."/>
        </authorList>
    </citation>
    <scope>NUCLEOTIDE SEQUENCE</scope>
</reference>
<protein>
    <submittedName>
        <fullName evidence="1">Uncharacterized protein</fullName>
    </submittedName>
</protein>
<dbReference type="Proteomes" id="UP000886998">
    <property type="component" value="Unassembled WGS sequence"/>
</dbReference>